<dbReference type="EMBL" id="MZ420154">
    <property type="protein sequence ID" value="QYA18800.1"/>
    <property type="molecule type" value="Genomic_DNA"/>
</dbReference>
<organism evidence="1">
    <name type="scientific">Clandestinovirus</name>
    <dbReference type="NCBI Taxonomy" id="2831644"/>
    <lineage>
        <taxon>Viruses</taxon>
    </lineage>
</organism>
<proteinExistence type="predicted"/>
<name>A0A8F8PMS5_9VIRU</name>
<sequence length="343" mass="39040">MSTLGDDFTSMERIRIAQRIASEPGRKWTDMHVYLTAVDMSCHLSEQGLRAERGNHCSDEDLVKHMMDRLYGYGYPTDHFVRVLSTLGLGSALDYIRQNCPKVKIPQNPVAVPSPNTFNPYPVTQDPSAGQKMEVEPKYCTLEQFELFKNNMENYCLSVSKAHEEIVSDFKQRFVNMYKFVQEQFDLVAIKTDTEMKREMTNILTQVKAQITQLSKAFDEYNAAVPSAPTQTNEQKPVAVQPRVLYLKDVPTSYVNETIAKEIASSAHWRNFGLYFNEQDESIPDIISYELEAEFGHLPSLRLVERMLTKLAKAGATVPQVTYALKKIGLNNVAMLVSQKFNL</sequence>
<reference evidence="1" key="1">
    <citation type="submission" date="2021-06" db="EMBL/GenBank/DDBJ databases">
        <authorList>
            <person name="Rolland C."/>
        </authorList>
    </citation>
    <scope>NUCLEOTIDE SEQUENCE</scope>
    <source>
        <strain evidence="1">347.936635</strain>
    </source>
</reference>
<accession>A0A8F8PMS5</accession>
<evidence type="ECO:0000313" key="1">
    <source>
        <dbReference type="EMBL" id="QYA18800.1"/>
    </source>
</evidence>
<protein>
    <submittedName>
        <fullName evidence="1">Uncharacterized protein</fullName>
    </submittedName>
</protein>
<gene>
    <name evidence="1" type="ORF">KOM_12_532</name>
</gene>